<dbReference type="PROSITE" id="PS00041">
    <property type="entry name" value="HTH_ARAC_FAMILY_1"/>
    <property type="match status" value="1"/>
</dbReference>
<dbReference type="PANTHER" id="PTHR43280:SF2">
    <property type="entry name" value="HTH-TYPE TRANSCRIPTIONAL REGULATOR EXSA"/>
    <property type="match status" value="1"/>
</dbReference>
<dbReference type="AlphaFoldDB" id="A0A6C0FU49"/>
<dbReference type="Gene3D" id="2.60.120.10">
    <property type="entry name" value="Jelly Rolls"/>
    <property type="match status" value="1"/>
</dbReference>
<dbReference type="RefSeq" id="WP_162355608.1">
    <property type="nucleotide sequence ID" value="NZ_CP048209.1"/>
</dbReference>
<dbReference type="Pfam" id="PF12833">
    <property type="entry name" value="HTH_18"/>
    <property type="match status" value="1"/>
</dbReference>
<keyword evidence="1" id="KW-0805">Transcription regulation</keyword>
<dbReference type="InterPro" id="IPR009057">
    <property type="entry name" value="Homeodomain-like_sf"/>
</dbReference>
<dbReference type="SMART" id="SM00342">
    <property type="entry name" value="HTH_ARAC"/>
    <property type="match status" value="1"/>
</dbReference>
<accession>A0A6C0FU49</accession>
<evidence type="ECO:0000256" key="1">
    <source>
        <dbReference type="ARBA" id="ARBA00023015"/>
    </source>
</evidence>
<protein>
    <submittedName>
        <fullName evidence="5">Helix-turn-helix transcriptional regulator</fullName>
    </submittedName>
</protein>
<dbReference type="KEGG" id="plyc:GXP70_05950"/>
<dbReference type="Gene3D" id="1.10.10.60">
    <property type="entry name" value="Homeodomain-like"/>
    <property type="match status" value="2"/>
</dbReference>
<dbReference type="SUPFAM" id="SSF51215">
    <property type="entry name" value="Regulatory protein AraC"/>
    <property type="match status" value="1"/>
</dbReference>
<sequence length="277" mass="31586">MAECLYDMAMIAMKGEERMHAQMDFLFQTVRPANSYMPMHAHTCCELVYYNLGAGSTCIEDGSHAYGPGTYAIMAAGTLHDERRLEDTDVVCVGFRLTGIDARLQEGLFEDASDKPIQQLLRTMLAEMQEQRPYYADKLNYLLSMIVIEHRRNADVNAFKESADHLHYARAFIDENFNQKITVEELAEMVGYSYHHFRHLFKTKFGRSPIAYLLNKRIQRASHLLLHSTLSVTAIAEECGFSNDAQFSTLFKRETGEPPRLFRQGAVSRTPADRPSP</sequence>
<dbReference type="PANTHER" id="PTHR43280">
    <property type="entry name" value="ARAC-FAMILY TRANSCRIPTIONAL REGULATOR"/>
    <property type="match status" value="1"/>
</dbReference>
<feature type="domain" description="HTH araC/xylS-type" evidence="4">
    <location>
        <begin position="167"/>
        <end position="265"/>
    </location>
</feature>
<dbReference type="InterPro" id="IPR018062">
    <property type="entry name" value="HTH_AraC-typ_CS"/>
</dbReference>
<dbReference type="InterPro" id="IPR037923">
    <property type="entry name" value="HTH-like"/>
</dbReference>
<dbReference type="Proteomes" id="UP000476064">
    <property type="component" value="Chromosome"/>
</dbReference>
<evidence type="ECO:0000313" key="6">
    <source>
        <dbReference type="Proteomes" id="UP000476064"/>
    </source>
</evidence>
<keyword evidence="2" id="KW-0238">DNA-binding</keyword>
<keyword evidence="6" id="KW-1185">Reference proteome</keyword>
<keyword evidence="3" id="KW-0804">Transcription</keyword>
<gene>
    <name evidence="5" type="ORF">GXP70_05950</name>
</gene>
<dbReference type="GO" id="GO:0003700">
    <property type="term" value="F:DNA-binding transcription factor activity"/>
    <property type="evidence" value="ECO:0007669"/>
    <property type="project" value="InterPro"/>
</dbReference>
<dbReference type="InterPro" id="IPR018060">
    <property type="entry name" value="HTH_AraC"/>
</dbReference>
<reference evidence="5 6" key="1">
    <citation type="submission" date="2020-01" db="EMBL/GenBank/DDBJ databases">
        <title>Paenibacillus sp. nov., isolated from tomato rhizosphere.</title>
        <authorList>
            <person name="Weon H.-Y."/>
            <person name="Lee S.A."/>
        </authorList>
    </citation>
    <scope>NUCLEOTIDE SEQUENCE [LARGE SCALE GENOMIC DNA]</scope>
    <source>
        <strain evidence="5 6">12200R-189</strain>
    </source>
</reference>
<evidence type="ECO:0000313" key="5">
    <source>
        <dbReference type="EMBL" id="QHT59542.1"/>
    </source>
</evidence>
<dbReference type="GO" id="GO:0043565">
    <property type="term" value="F:sequence-specific DNA binding"/>
    <property type="evidence" value="ECO:0007669"/>
    <property type="project" value="InterPro"/>
</dbReference>
<dbReference type="PROSITE" id="PS01124">
    <property type="entry name" value="HTH_ARAC_FAMILY_2"/>
    <property type="match status" value="1"/>
</dbReference>
<proteinExistence type="predicted"/>
<evidence type="ECO:0000256" key="2">
    <source>
        <dbReference type="ARBA" id="ARBA00023125"/>
    </source>
</evidence>
<organism evidence="5 6">
    <name type="scientific">Paenibacillus lycopersici</name>
    <dbReference type="NCBI Taxonomy" id="2704462"/>
    <lineage>
        <taxon>Bacteria</taxon>
        <taxon>Bacillati</taxon>
        <taxon>Bacillota</taxon>
        <taxon>Bacilli</taxon>
        <taxon>Bacillales</taxon>
        <taxon>Paenibacillaceae</taxon>
        <taxon>Paenibacillus</taxon>
    </lineage>
</organism>
<evidence type="ECO:0000259" key="4">
    <source>
        <dbReference type="PROSITE" id="PS01124"/>
    </source>
</evidence>
<dbReference type="InterPro" id="IPR014710">
    <property type="entry name" value="RmlC-like_jellyroll"/>
</dbReference>
<dbReference type="EMBL" id="CP048209">
    <property type="protein sequence ID" value="QHT59542.1"/>
    <property type="molecule type" value="Genomic_DNA"/>
</dbReference>
<name>A0A6C0FU49_9BACL</name>
<dbReference type="SUPFAM" id="SSF46689">
    <property type="entry name" value="Homeodomain-like"/>
    <property type="match status" value="2"/>
</dbReference>
<evidence type="ECO:0000256" key="3">
    <source>
        <dbReference type="ARBA" id="ARBA00023163"/>
    </source>
</evidence>